<keyword evidence="3" id="KW-0964">Secreted</keyword>
<evidence type="ECO:0000256" key="1">
    <source>
        <dbReference type="ARBA" id="ARBA00001913"/>
    </source>
</evidence>
<dbReference type="EMBL" id="JAAIKB010000017">
    <property type="protein sequence ID" value="NGM23623.1"/>
    <property type="molecule type" value="Genomic_DNA"/>
</dbReference>
<name>A0A6M1LUC6_9PROT</name>
<dbReference type="PROSITE" id="PS00330">
    <property type="entry name" value="HEMOLYSIN_CALCIUM"/>
    <property type="match status" value="2"/>
</dbReference>
<dbReference type="GO" id="GO:0005509">
    <property type="term" value="F:calcium ion binding"/>
    <property type="evidence" value="ECO:0007669"/>
    <property type="project" value="InterPro"/>
</dbReference>
<dbReference type="InterPro" id="IPR011049">
    <property type="entry name" value="Serralysin-like_metalloprot_C"/>
</dbReference>
<dbReference type="PANTHER" id="PTHR38340">
    <property type="entry name" value="S-LAYER PROTEIN"/>
    <property type="match status" value="1"/>
</dbReference>
<dbReference type="NCBIfam" id="TIGR03661">
    <property type="entry name" value="T1SS_VCA0849"/>
    <property type="match status" value="1"/>
</dbReference>
<evidence type="ECO:0000313" key="7">
    <source>
        <dbReference type="Proteomes" id="UP000475385"/>
    </source>
</evidence>
<comment type="subcellular location">
    <subcellularLocation>
        <location evidence="2">Secreted</location>
    </subcellularLocation>
</comment>
<evidence type="ECO:0000256" key="2">
    <source>
        <dbReference type="ARBA" id="ARBA00004613"/>
    </source>
</evidence>
<feature type="domain" description="Peptidase M10 serralysin C-terminal" evidence="5">
    <location>
        <begin position="72"/>
        <end position="213"/>
    </location>
</feature>
<dbReference type="InterPro" id="IPR018511">
    <property type="entry name" value="Hemolysin-typ_Ca-bd_CS"/>
</dbReference>
<reference evidence="6 7" key="2">
    <citation type="submission" date="2020-03" db="EMBL/GenBank/DDBJ databases">
        <title>Roseomonas stagni sp. nov., isolated from pond water in Japan.</title>
        <authorList>
            <person name="Furuhata K."/>
            <person name="Miyamoto H."/>
            <person name="Goto K."/>
        </authorList>
    </citation>
    <scope>NUCLEOTIDE SEQUENCE [LARGE SCALE GENOMIC DNA]</scope>
    <source>
        <strain evidence="6 7">PeD5</strain>
    </source>
</reference>
<accession>A0A6M1LUC6</accession>
<dbReference type="InterPro" id="IPR050557">
    <property type="entry name" value="RTX_toxin/Mannuronan_C5-epim"/>
</dbReference>
<dbReference type="InterPro" id="IPR019960">
    <property type="entry name" value="T1SS_VCA0849"/>
</dbReference>
<gene>
    <name evidence="6" type="ORF">G3576_26655</name>
</gene>
<dbReference type="InterPro" id="IPR013858">
    <property type="entry name" value="Peptidase_M10B_C"/>
</dbReference>
<protein>
    <submittedName>
        <fullName evidence="6">Type I secretion C-terminal target domain-containing protein</fullName>
    </submittedName>
</protein>
<dbReference type="Gene3D" id="2.150.10.10">
    <property type="entry name" value="Serralysin-like metalloprotease, C-terminal"/>
    <property type="match status" value="2"/>
</dbReference>
<dbReference type="SUPFAM" id="SSF51120">
    <property type="entry name" value="beta-Roll"/>
    <property type="match status" value="1"/>
</dbReference>
<evidence type="ECO:0000259" key="5">
    <source>
        <dbReference type="Pfam" id="PF08548"/>
    </source>
</evidence>
<reference evidence="6 7" key="1">
    <citation type="submission" date="2020-02" db="EMBL/GenBank/DDBJ databases">
        <authorList>
            <person name="Kim H.M."/>
            <person name="Jeon C.O."/>
        </authorList>
    </citation>
    <scope>NUCLEOTIDE SEQUENCE [LARGE SCALE GENOMIC DNA]</scope>
    <source>
        <strain evidence="6 7">PeD5</strain>
    </source>
</reference>
<proteinExistence type="predicted"/>
<keyword evidence="7" id="KW-1185">Reference proteome</keyword>
<keyword evidence="4" id="KW-0677">Repeat</keyword>
<evidence type="ECO:0000256" key="3">
    <source>
        <dbReference type="ARBA" id="ARBA00022525"/>
    </source>
</evidence>
<dbReference type="InterPro" id="IPR001343">
    <property type="entry name" value="Hemolysn_Ca-bd"/>
</dbReference>
<dbReference type="Pfam" id="PF08548">
    <property type="entry name" value="Peptidase_M10_C"/>
    <property type="match status" value="1"/>
</dbReference>
<comment type="cofactor">
    <cofactor evidence="1">
        <name>Ca(2+)</name>
        <dbReference type="ChEBI" id="CHEBI:29108"/>
    </cofactor>
</comment>
<dbReference type="PRINTS" id="PR00313">
    <property type="entry name" value="CABNDNGRPT"/>
</dbReference>
<organism evidence="6 7">
    <name type="scientific">Falsiroseomonas algicola</name>
    <dbReference type="NCBI Taxonomy" id="2716930"/>
    <lineage>
        <taxon>Bacteria</taxon>
        <taxon>Pseudomonadati</taxon>
        <taxon>Pseudomonadota</taxon>
        <taxon>Alphaproteobacteria</taxon>
        <taxon>Acetobacterales</taxon>
        <taxon>Roseomonadaceae</taxon>
        <taxon>Falsiroseomonas</taxon>
    </lineage>
</organism>
<dbReference type="PANTHER" id="PTHR38340:SF1">
    <property type="entry name" value="S-LAYER PROTEIN"/>
    <property type="match status" value="1"/>
</dbReference>
<dbReference type="AlphaFoldDB" id="A0A6M1LUC6"/>
<dbReference type="Pfam" id="PF00353">
    <property type="entry name" value="HemolysinCabind"/>
    <property type="match status" value="3"/>
</dbReference>
<sequence length="216" mass="22023">MEGDEGDDTIFGGLRADSLSGAQGNDYLLGDTGVGATVGGADVINGFDGDDRIHAGAAADTVLGGTGADKIYGDDGDDILAGDRNVSETIEGGDDTIFGGSGADILFGGNGADQLWGGEGADVFIYGHERESVRGAADRIRDFQRGVDKIDLIEIVDGAAFLGSASFTVTGYSQLRVEGVAGVQYVQLDIDGNGLSDMEIEVSGSGRLSAGDFLLN</sequence>
<dbReference type="GO" id="GO:0005615">
    <property type="term" value="C:extracellular space"/>
    <property type="evidence" value="ECO:0007669"/>
    <property type="project" value="InterPro"/>
</dbReference>
<evidence type="ECO:0000256" key="4">
    <source>
        <dbReference type="ARBA" id="ARBA00022737"/>
    </source>
</evidence>
<dbReference type="Proteomes" id="UP000475385">
    <property type="component" value="Unassembled WGS sequence"/>
</dbReference>
<comment type="caution">
    <text evidence="6">The sequence shown here is derived from an EMBL/GenBank/DDBJ whole genome shotgun (WGS) entry which is preliminary data.</text>
</comment>
<evidence type="ECO:0000313" key="6">
    <source>
        <dbReference type="EMBL" id="NGM23623.1"/>
    </source>
</evidence>